<evidence type="ECO:0000256" key="1">
    <source>
        <dbReference type="SAM" id="SignalP"/>
    </source>
</evidence>
<proteinExistence type="predicted"/>
<sequence>MTTCWFGLHWLICMASVEGSRWRGRCLIGLARGIWYAGTQ</sequence>
<dbReference type="EMBL" id="GBRH01239508">
    <property type="protein sequence ID" value="JAD58387.1"/>
    <property type="molecule type" value="Transcribed_RNA"/>
</dbReference>
<feature type="chain" id="PRO_5002045751" evidence="1">
    <location>
        <begin position="20"/>
        <end position="40"/>
    </location>
</feature>
<organism evidence="2">
    <name type="scientific">Arundo donax</name>
    <name type="common">Giant reed</name>
    <name type="synonym">Donax arundinaceus</name>
    <dbReference type="NCBI Taxonomy" id="35708"/>
    <lineage>
        <taxon>Eukaryota</taxon>
        <taxon>Viridiplantae</taxon>
        <taxon>Streptophyta</taxon>
        <taxon>Embryophyta</taxon>
        <taxon>Tracheophyta</taxon>
        <taxon>Spermatophyta</taxon>
        <taxon>Magnoliopsida</taxon>
        <taxon>Liliopsida</taxon>
        <taxon>Poales</taxon>
        <taxon>Poaceae</taxon>
        <taxon>PACMAD clade</taxon>
        <taxon>Arundinoideae</taxon>
        <taxon>Arundineae</taxon>
        <taxon>Arundo</taxon>
    </lineage>
</organism>
<keyword evidence="1" id="KW-0732">Signal</keyword>
<feature type="signal peptide" evidence="1">
    <location>
        <begin position="1"/>
        <end position="19"/>
    </location>
</feature>
<protein>
    <submittedName>
        <fullName evidence="2">Uncharacterized protein</fullName>
    </submittedName>
</protein>
<name>A0A0A9BGG0_ARUDO</name>
<accession>A0A0A9BGG0</accession>
<dbReference type="AlphaFoldDB" id="A0A0A9BGG0"/>
<reference evidence="2" key="2">
    <citation type="journal article" date="2015" name="Data Brief">
        <title>Shoot transcriptome of the giant reed, Arundo donax.</title>
        <authorList>
            <person name="Barrero R.A."/>
            <person name="Guerrero F.D."/>
            <person name="Moolhuijzen P."/>
            <person name="Goolsby J.A."/>
            <person name="Tidwell J."/>
            <person name="Bellgard S.E."/>
            <person name="Bellgard M.I."/>
        </authorList>
    </citation>
    <scope>NUCLEOTIDE SEQUENCE</scope>
    <source>
        <tissue evidence="2">Shoot tissue taken approximately 20 cm above the soil surface</tissue>
    </source>
</reference>
<evidence type="ECO:0000313" key="2">
    <source>
        <dbReference type="EMBL" id="JAD58387.1"/>
    </source>
</evidence>
<reference evidence="2" key="1">
    <citation type="submission" date="2014-09" db="EMBL/GenBank/DDBJ databases">
        <authorList>
            <person name="Magalhaes I.L.F."/>
            <person name="Oliveira U."/>
            <person name="Santos F.R."/>
            <person name="Vidigal T.H.D.A."/>
            <person name="Brescovit A.D."/>
            <person name="Santos A.J."/>
        </authorList>
    </citation>
    <scope>NUCLEOTIDE SEQUENCE</scope>
    <source>
        <tissue evidence="2">Shoot tissue taken approximately 20 cm above the soil surface</tissue>
    </source>
</reference>